<accession>A0A667Y6A2</accession>
<dbReference type="PROSITE" id="PS51488">
    <property type="entry name" value="KBD"/>
    <property type="match status" value="1"/>
</dbReference>
<dbReference type="CDD" id="cd10574">
    <property type="entry name" value="EVH1_SPRED-like"/>
    <property type="match status" value="1"/>
</dbReference>
<evidence type="ECO:0000256" key="7">
    <source>
        <dbReference type="ARBA" id="ARBA00039299"/>
    </source>
</evidence>
<dbReference type="InterPro" id="IPR023337">
    <property type="entry name" value="KBD"/>
</dbReference>
<name>A0A667Y6A2_9TELE</name>
<dbReference type="PANTHER" id="PTHR11202">
    <property type="entry name" value="SPROUTY-RELATED, EVH1 DOMAIN-CONTAINING PROTEIN FAMILY MEMBER"/>
    <property type="match status" value="1"/>
</dbReference>
<evidence type="ECO:0000313" key="11">
    <source>
        <dbReference type="Proteomes" id="UP000472263"/>
    </source>
</evidence>
<keyword evidence="11" id="KW-1185">Reference proteome</keyword>
<dbReference type="InterPro" id="IPR011993">
    <property type="entry name" value="PH-like_dom_sf"/>
</dbReference>
<feature type="domain" description="WH1" evidence="8">
    <location>
        <begin position="19"/>
        <end position="135"/>
    </location>
</feature>
<evidence type="ECO:0000256" key="4">
    <source>
        <dbReference type="ARBA" id="ARBA00022490"/>
    </source>
</evidence>
<dbReference type="Gene3D" id="2.30.29.30">
    <property type="entry name" value="Pleckstrin-homology domain (PH domain)/Phosphotyrosine-binding domain (PTB)"/>
    <property type="match status" value="1"/>
</dbReference>
<dbReference type="InterPro" id="IPR007875">
    <property type="entry name" value="Sprouty"/>
</dbReference>
<dbReference type="Pfam" id="PF00568">
    <property type="entry name" value="WH1"/>
    <property type="match status" value="1"/>
</dbReference>
<evidence type="ECO:0000259" key="9">
    <source>
        <dbReference type="PROSITE" id="PS51488"/>
    </source>
</evidence>
<evidence type="ECO:0000256" key="1">
    <source>
        <dbReference type="ARBA" id="ARBA00004360"/>
    </source>
</evidence>
<proteinExistence type="predicted"/>
<evidence type="ECO:0000256" key="5">
    <source>
        <dbReference type="ARBA" id="ARBA00023136"/>
    </source>
</evidence>
<evidence type="ECO:0000256" key="3">
    <source>
        <dbReference type="ARBA" id="ARBA00022475"/>
    </source>
</evidence>
<protein>
    <recommendedName>
        <fullName evidence="7">Sprouty-related, EVH1 domain-containing protein 2</fullName>
    </recommendedName>
</protein>
<dbReference type="GO" id="GO:0030658">
    <property type="term" value="C:transport vesicle membrane"/>
    <property type="evidence" value="ECO:0007669"/>
    <property type="project" value="UniProtKB-SubCell"/>
</dbReference>
<dbReference type="GeneTree" id="ENSGT00940000156841"/>
<feature type="domain" description="KBD" evidence="9">
    <location>
        <begin position="187"/>
        <end position="242"/>
    </location>
</feature>
<dbReference type="GO" id="GO:0005886">
    <property type="term" value="C:plasma membrane"/>
    <property type="evidence" value="ECO:0007669"/>
    <property type="project" value="UniProtKB-SubCell"/>
</dbReference>
<dbReference type="Pfam" id="PF05210">
    <property type="entry name" value="Sprouty"/>
    <property type="match status" value="1"/>
</dbReference>
<organism evidence="10 11">
    <name type="scientific">Myripristis murdjan</name>
    <name type="common">pinecone soldierfish</name>
    <dbReference type="NCBI Taxonomy" id="586833"/>
    <lineage>
        <taxon>Eukaryota</taxon>
        <taxon>Metazoa</taxon>
        <taxon>Chordata</taxon>
        <taxon>Craniata</taxon>
        <taxon>Vertebrata</taxon>
        <taxon>Euteleostomi</taxon>
        <taxon>Actinopterygii</taxon>
        <taxon>Neopterygii</taxon>
        <taxon>Teleostei</taxon>
        <taxon>Neoteleostei</taxon>
        <taxon>Acanthomorphata</taxon>
        <taxon>Holocentriformes</taxon>
        <taxon>Holocentridae</taxon>
        <taxon>Myripristis</taxon>
    </lineage>
</organism>
<evidence type="ECO:0000256" key="6">
    <source>
        <dbReference type="ARBA" id="ARBA00023329"/>
    </source>
</evidence>
<dbReference type="InterPro" id="IPR041937">
    <property type="entry name" value="SPRE_EVH1"/>
</dbReference>
<dbReference type="SMART" id="SM00461">
    <property type="entry name" value="WH1"/>
    <property type="match status" value="1"/>
</dbReference>
<evidence type="ECO:0000256" key="2">
    <source>
        <dbReference type="ARBA" id="ARBA00004413"/>
    </source>
</evidence>
<dbReference type="Proteomes" id="UP000472263">
    <property type="component" value="Chromosome 1"/>
</dbReference>
<dbReference type="FunFam" id="2.30.29.30:FF:000052">
    <property type="entry name" value="Sprouty-related, EVH1 domain containing 2"/>
    <property type="match status" value="1"/>
</dbReference>
<reference evidence="10" key="2">
    <citation type="submission" date="2025-08" db="UniProtKB">
        <authorList>
            <consortium name="Ensembl"/>
        </authorList>
    </citation>
    <scope>IDENTIFICATION</scope>
</reference>
<dbReference type="PROSITE" id="PS51227">
    <property type="entry name" value="SPR"/>
    <property type="match status" value="1"/>
</dbReference>
<reference evidence="10" key="3">
    <citation type="submission" date="2025-09" db="UniProtKB">
        <authorList>
            <consortium name="Ensembl"/>
        </authorList>
    </citation>
    <scope>IDENTIFICATION</scope>
</reference>
<reference evidence="10" key="1">
    <citation type="submission" date="2019-06" db="EMBL/GenBank/DDBJ databases">
        <authorList>
            <consortium name="Wellcome Sanger Institute Data Sharing"/>
        </authorList>
    </citation>
    <scope>NUCLEOTIDE SEQUENCE [LARGE SCALE GENOMIC DNA]</scope>
</reference>
<sequence>MCQTALLLSPGRLTCPSCRLCCSDSYIVRVKAVVMTRDESSGGWLAQDGCLSRVGVCKVLSAELLGRNAFLIHGERLKDKQVILECFLKKDLVYTKATPTFHHWKVDNKKCGLTFQSPADARAFDRGVRKAMEDLTEGTCGSESQSPPHIFPFIRRVRGKKQLIFWHDVVNLSPGCVLLARQAVPMFPRHVSFQVEEEEIVRINPRERTWLTAYGDYRDANATRDKLIQPGDPDAYVHFAKSEPPKPDYTYPYPLGCDGQHGCDGKPGCLERVAAGHRAAVTAQPCALQPKGKRRKEDGERSRCVYCQDTFNHEENGRGRCQEAPDPIQTCIRRVSFMWCADSLLYHCMSDPEGDYSDPCSCDTSDERFCLRWTALVGLSLLAPCMCCYAPLRACYRCGVACHCCGGKHKAVG</sequence>
<evidence type="ECO:0000259" key="8">
    <source>
        <dbReference type="PROSITE" id="PS50229"/>
    </source>
</evidence>
<dbReference type="PROSITE" id="PS50229">
    <property type="entry name" value="WH1"/>
    <property type="match status" value="1"/>
</dbReference>
<dbReference type="GO" id="GO:0019901">
    <property type="term" value="F:protein kinase binding"/>
    <property type="evidence" value="ECO:0007669"/>
    <property type="project" value="TreeGrafter"/>
</dbReference>
<dbReference type="GO" id="GO:0043409">
    <property type="term" value="P:negative regulation of MAPK cascade"/>
    <property type="evidence" value="ECO:0007669"/>
    <property type="project" value="TreeGrafter"/>
</dbReference>
<dbReference type="SUPFAM" id="SSF50729">
    <property type="entry name" value="PH domain-like"/>
    <property type="match status" value="1"/>
</dbReference>
<dbReference type="Ensembl" id="ENSMMDT00005017310.1">
    <property type="protein sequence ID" value="ENSMMDP00005016881.1"/>
    <property type="gene ID" value="ENSMMDG00005008521.1"/>
</dbReference>
<dbReference type="AlphaFoldDB" id="A0A667Y6A2"/>
<comment type="subcellular location">
    <subcellularLocation>
        <location evidence="2">Cell membrane</location>
        <topology evidence="2">Peripheral membrane protein</topology>
        <orientation evidence="2">Cytoplasmic side</orientation>
    </subcellularLocation>
    <subcellularLocation>
        <location evidence="1">Cytoplasmic vesicle</location>
        <location evidence="1">Secretory vesicle membrane</location>
        <topology evidence="1">Peripheral membrane protein</topology>
        <orientation evidence="1">Cytoplasmic side</orientation>
    </subcellularLocation>
</comment>
<gene>
    <name evidence="10" type="primary">SPRED2</name>
    <name evidence="10" type="synonym">spred2a</name>
</gene>
<evidence type="ECO:0000313" key="10">
    <source>
        <dbReference type="Ensembl" id="ENSMMDP00005016881.1"/>
    </source>
</evidence>
<dbReference type="PANTHER" id="PTHR11202:SF11">
    <property type="entry name" value="SPROUTY-RELATED, EVH1 DOMAIN-CONTAINING PROTEIN 2"/>
    <property type="match status" value="1"/>
</dbReference>
<keyword evidence="3" id="KW-1003">Cell membrane</keyword>
<keyword evidence="4" id="KW-0963">Cytoplasm</keyword>
<keyword evidence="5" id="KW-0472">Membrane</keyword>
<keyword evidence="6" id="KW-0968">Cytoplasmic vesicle</keyword>
<dbReference type="InterPro" id="IPR000697">
    <property type="entry name" value="WH1/EVH1_dom"/>
</dbReference>